<feature type="region of interest" description="Disordered" evidence="3">
    <location>
        <begin position="281"/>
        <end position="362"/>
    </location>
</feature>
<dbReference type="Pfam" id="PF01388">
    <property type="entry name" value="ARID"/>
    <property type="match status" value="1"/>
</dbReference>
<dbReference type="SMART" id="SM00545">
    <property type="entry name" value="JmjN"/>
    <property type="match status" value="1"/>
</dbReference>
<feature type="domain" description="ARID" evidence="4">
    <location>
        <begin position="168"/>
        <end position="262"/>
    </location>
</feature>
<dbReference type="PANTHER" id="PTHR10694:SF33">
    <property type="entry name" value="LYSINE-SPECIFIC DEMETHYLASE 5"/>
    <property type="match status" value="1"/>
</dbReference>
<name>A0A642V1Q4_9ASCO</name>
<dbReference type="PROSITE" id="PS51184">
    <property type="entry name" value="JMJC"/>
    <property type="match status" value="1"/>
</dbReference>
<gene>
    <name evidence="7" type="ORF">TRICI_004165</name>
</gene>
<dbReference type="GO" id="GO:0003677">
    <property type="term" value="F:DNA binding"/>
    <property type="evidence" value="ECO:0007669"/>
    <property type="project" value="InterPro"/>
</dbReference>
<feature type="region of interest" description="Disordered" evidence="3">
    <location>
        <begin position="1"/>
        <end position="62"/>
    </location>
</feature>
<evidence type="ECO:0000259" key="4">
    <source>
        <dbReference type="PROSITE" id="PS51011"/>
    </source>
</evidence>
<dbReference type="SUPFAM" id="SSF51197">
    <property type="entry name" value="Clavaminate synthase-like"/>
    <property type="match status" value="1"/>
</dbReference>
<keyword evidence="2" id="KW-0408">Iron</keyword>
<dbReference type="AlphaFoldDB" id="A0A642V1Q4"/>
<evidence type="ECO:0000259" key="6">
    <source>
        <dbReference type="PROSITE" id="PS51184"/>
    </source>
</evidence>
<dbReference type="SUPFAM" id="SSF46774">
    <property type="entry name" value="ARID-like"/>
    <property type="match status" value="1"/>
</dbReference>
<reference evidence="7" key="1">
    <citation type="journal article" date="2019" name="G3 (Bethesda)">
        <title>Genome Assemblies of Two Rare Opportunistic Yeast Pathogens: Diutina rugosa (syn. Candida rugosa) and Trichomonascus ciferrii (syn. Candida ciferrii).</title>
        <authorList>
            <person name="Mixao V."/>
            <person name="Saus E."/>
            <person name="Hansen A.P."/>
            <person name="Lass-Florl C."/>
            <person name="Gabaldon T."/>
        </authorList>
    </citation>
    <scope>NUCLEOTIDE SEQUENCE</scope>
    <source>
        <strain evidence="7">CBS 4856</strain>
    </source>
</reference>
<dbReference type="GO" id="GO:0005634">
    <property type="term" value="C:nucleus"/>
    <property type="evidence" value="ECO:0007669"/>
    <property type="project" value="TreeGrafter"/>
</dbReference>
<keyword evidence="8" id="KW-1185">Reference proteome</keyword>
<evidence type="ECO:0000256" key="2">
    <source>
        <dbReference type="ARBA" id="ARBA00023004"/>
    </source>
</evidence>
<dbReference type="GO" id="GO:0034647">
    <property type="term" value="F:histone H3K4me/H3K4me2/H3K4me3 demethylase activity"/>
    <property type="evidence" value="ECO:0007669"/>
    <property type="project" value="TreeGrafter"/>
</dbReference>
<evidence type="ECO:0000259" key="5">
    <source>
        <dbReference type="PROSITE" id="PS51183"/>
    </source>
</evidence>
<dbReference type="InterPro" id="IPR036431">
    <property type="entry name" value="ARID_dom_sf"/>
</dbReference>
<comment type="caution">
    <text evidence="7">The sequence shown here is derived from an EMBL/GenBank/DDBJ whole genome shotgun (WGS) entry which is preliminary data.</text>
</comment>
<dbReference type="OrthoDB" id="1678912at2759"/>
<dbReference type="Gene3D" id="2.60.120.650">
    <property type="entry name" value="Cupin"/>
    <property type="match status" value="1"/>
</dbReference>
<feature type="domain" description="JmjN" evidence="5">
    <location>
        <begin position="104"/>
        <end position="145"/>
    </location>
</feature>
<dbReference type="SMART" id="SM00501">
    <property type="entry name" value="BRIGHT"/>
    <property type="match status" value="1"/>
</dbReference>
<dbReference type="GO" id="GO:0006355">
    <property type="term" value="P:regulation of DNA-templated transcription"/>
    <property type="evidence" value="ECO:0007669"/>
    <property type="project" value="TreeGrafter"/>
</dbReference>
<evidence type="ECO:0000313" key="7">
    <source>
        <dbReference type="EMBL" id="KAA8910367.1"/>
    </source>
</evidence>
<dbReference type="PANTHER" id="PTHR10694">
    <property type="entry name" value="LYSINE-SPECIFIC DEMETHYLASE"/>
    <property type="match status" value="1"/>
</dbReference>
<evidence type="ECO:0000313" key="8">
    <source>
        <dbReference type="Proteomes" id="UP000761534"/>
    </source>
</evidence>
<feature type="compositionally biased region" description="Polar residues" evidence="3">
    <location>
        <begin position="42"/>
        <end position="57"/>
    </location>
</feature>
<evidence type="ECO:0000256" key="1">
    <source>
        <dbReference type="ARBA" id="ARBA00022723"/>
    </source>
</evidence>
<dbReference type="CDD" id="cd16100">
    <property type="entry name" value="ARID"/>
    <property type="match status" value="1"/>
</dbReference>
<proteinExistence type="predicted"/>
<sequence length="663" mass="75678">MAGFTPVNAVRRPPPGAASTQDSKGKESQHISGGKSVDKTVNARSAGNGSSTTTTYPTHHVNPYIYPQQRSRAYPPLDMASVRKRSDGLQTVVKTDRPFGLTEAPTFYPTLEEFGDPAAYLEKIAPRGKKFGMAKIVPPKGWDPPFCLDTEMFWFKTKRQSMNPTLAERAEKAFVDSLYYFHRHTNKTPINRLPSIDKRPLDLFHLHQCVQLRGGFTEVCRRKLWAQIGRELGYTGKIMTSLSTSLKHSYQKVIYPFDQYLERNSVGLLADGIRIPMFEAPDETSEENNSNEEQEQVSLPQKREHPDDDSDERSGATKKHKLENGTKVARRVRGDERRASQVKNSEATLHRVVPYSDTPSIPDDPTIPPFDNWHGGINTIGDPSDNLTAPTYNLRQFQQKAALFKDKYFQPILGDKPKLEEEDVEREFWRILSDPTENIQVEYGTDIHTSVQSSGFPQIERDVTNRYSQDPWNLNVLPFVHKALSRYVDADVSYLVQPFLHIGMVFSSKSWHFEDFYSYAFNYHHFGEAKTYYSVPEDQTEKLRELLTEIIGKDNIDQDPSLLLQPNHMLSPELLIQRGIICHALDQRAGQFVVTFPKAYTSHVNYGFNMTESVNFFPAFDWLDYGLQCASLYQQFNYPPPFSIQRLLLTTSATSHNINIAKL</sequence>
<dbReference type="SMART" id="SM00558">
    <property type="entry name" value="JmjC"/>
    <property type="match status" value="1"/>
</dbReference>
<dbReference type="Proteomes" id="UP000761534">
    <property type="component" value="Unassembled WGS sequence"/>
</dbReference>
<dbReference type="PROSITE" id="PS51183">
    <property type="entry name" value="JMJN"/>
    <property type="match status" value="1"/>
</dbReference>
<dbReference type="GO" id="GO:0000785">
    <property type="term" value="C:chromatin"/>
    <property type="evidence" value="ECO:0007669"/>
    <property type="project" value="TreeGrafter"/>
</dbReference>
<evidence type="ECO:0008006" key="9">
    <source>
        <dbReference type="Google" id="ProtNLM"/>
    </source>
</evidence>
<dbReference type="Gene3D" id="1.10.150.60">
    <property type="entry name" value="ARID DNA-binding domain"/>
    <property type="match status" value="1"/>
</dbReference>
<accession>A0A642V1Q4</accession>
<feature type="domain" description="JmjC" evidence="6">
    <location>
        <begin position="466"/>
        <end position="633"/>
    </location>
</feature>
<dbReference type="Pfam" id="PF02373">
    <property type="entry name" value="JmjC"/>
    <property type="match status" value="1"/>
</dbReference>
<dbReference type="InterPro" id="IPR001606">
    <property type="entry name" value="ARID_dom"/>
</dbReference>
<dbReference type="EMBL" id="SWFS01000317">
    <property type="protein sequence ID" value="KAA8910367.1"/>
    <property type="molecule type" value="Genomic_DNA"/>
</dbReference>
<dbReference type="SMART" id="SM01014">
    <property type="entry name" value="ARID"/>
    <property type="match status" value="1"/>
</dbReference>
<dbReference type="InterPro" id="IPR003347">
    <property type="entry name" value="JmjC_dom"/>
</dbReference>
<feature type="compositionally biased region" description="Acidic residues" evidence="3">
    <location>
        <begin position="281"/>
        <end position="295"/>
    </location>
</feature>
<organism evidence="7 8">
    <name type="scientific">Trichomonascus ciferrii</name>
    <dbReference type="NCBI Taxonomy" id="44093"/>
    <lineage>
        <taxon>Eukaryota</taxon>
        <taxon>Fungi</taxon>
        <taxon>Dikarya</taxon>
        <taxon>Ascomycota</taxon>
        <taxon>Saccharomycotina</taxon>
        <taxon>Dipodascomycetes</taxon>
        <taxon>Dipodascales</taxon>
        <taxon>Trichomonascaceae</taxon>
        <taxon>Trichomonascus</taxon>
        <taxon>Trichomonascus ciferrii complex</taxon>
    </lineage>
</organism>
<dbReference type="VEuPathDB" id="FungiDB:TRICI_004165"/>
<dbReference type="GO" id="GO:0046872">
    <property type="term" value="F:metal ion binding"/>
    <property type="evidence" value="ECO:0007669"/>
    <property type="project" value="UniProtKB-KW"/>
</dbReference>
<protein>
    <recommendedName>
        <fullName evidence="9">ARID domain-containing protein</fullName>
    </recommendedName>
</protein>
<dbReference type="Pfam" id="PF02375">
    <property type="entry name" value="JmjN"/>
    <property type="match status" value="1"/>
</dbReference>
<dbReference type="PROSITE" id="PS51011">
    <property type="entry name" value="ARID"/>
    <property type="match status" value="1"/>
</dbReference>
<dbReference type="InterPro" id="IPR003349">
    <property type="entry name" value="JmjN"/>
</dbReference>
<keyword evidence="1" id="KW-0479">Metal-binding</keyword>
<evidence type="ECO:0000256" key="3">
    <source>
        <dbReference type="SAM" id="MobiDB-lite"/>
    </source>
</evidence>